<dbReference type="FunCoup" id="H2ZNP8">
    <property type="interactions" value="596"/>
</dbReference>
<dbReference type="GO" id="GO:0005655">
    <property type="term" value="C:nucleolar ribonuclease P complex"/>
    <property type="evidence" value="ECO:0007669"/>
    <property type="project" value="TreeGrafter"/>
</dbReference>
<name>H2ZNP8_CIOSA</name>
<dbReference type="SUPFAM" id="SSF89550">
    <property type="entry name" value="PHP domain-like"/>
    <property type="match status" value="1"/>
</dbReference>
<evidence type="ECO:0000313" key="6">
    <source>
        <dbReference type="Proteomes" id="UP000007875"/>
    </source>
</evidence>
<evidence type="ECO:0000313" key="5">
    <source>
        <dbReference type="Ensembl" id="ENSCSAVP00000019214.1"/>
    </source>
</evidence>
<dbReference type="HOGENOM" id="CLU_048451_2_1_1"/>
<reference evidence="5" key="2">
    <citation type="submission" date="2025-08" db="UniProtKB">
        <authorList>
            <consortium name="Ensembl"/>
        </authorList>
    </citation>
    <scope>IDENTIFICATION</scope>
</reference>
<keyword evidence="6" id="KW-1185">Reference proteome</keyword>
<evidence type="ECO:0000256" key="2">
    <source>
        <dbReference type="ARBA" id="ARBA00007331"/>
    </source>
</evidence>
<accession>H2ZNP8</accession>
<dbReference type="InParanoid" id="H2ZNP8"/>
<dbReference type="InterPro" id="IPR016195">
    <property type="entry name" value="Pol/histidinol_Pase-like"/>
</dbReference>
<reference evidence="6" key="1">
    <citation type="submission" date="2003-08" db="EMBL/GenBank/DDBJ databases">
        <authorList>
            <person name="Birren B."/>
            <person name="Nusbaum C."/>
            <person name="Abebe A."/>
            <person name="Abouelleil A."/>
            <person name="Adekoya E."/>
            <person name="Ait-zahra M."/>
            <person name="Allen N."/>
            <person name="Allen T."/>
            <person name="An P."/>
            <person name="Anderson M."/>
            <person name="Anderson S."/>
            <person name="Arachchi H."/>
            <person name="Armbruster J."/>
            <person name="Bachantsang P."/>
            <person name="Baldwin J."/>
            <person name="Barry A."/>
            <person name="Bayul T."/>
            <person name="Blitshsteyn B."/>
            <person name="Bloom T."/>
            <person name="Blye J."/>
            <person name="Boguslavskiy L."/>
            <person name="Borowsky M."/>
            <person name="Boukhgalter B."/>
            <person name="Brunache A."/>
            <person name="Butler J."/>
            <person name="Calixte N."/>
            <person name="Calvo S."/>
            <person name="Camarata J."/>
            <person name="Campo K."/>
            <person name="Chang J."/>
            <person name="Cheshatsang Y."/>
            <person name="Citroen M."/>
            <person name="Collymore A."/>
            <person name="Considine T."/>
            <person name="Cook A."/>
            <person name="Cooke P."/>
            <person name="Corum B."/>
            <person name="Cuomo C."/>
            <person name="David R."/>
            <person name="Dawoe T."/>
            <person name="Degray S."/>
            <person name="Dodge S."/>
            <person name="Dooley K."/>
            <person name="Dorje P."/>
            <person name="Dorjee K."/>
            <person name="Dorris L."/>
            <person name="Duffey N."/>
            <person name="Dupes A."/>
            <person name="Elkins T."/>
            <person name="Engels R."/>
            <person name="Erickson J."/>
            <person name="Farina A."/>
            <person name="Faro S."/>
            <person name="Ferreira P."/>
            <person name="Fischer H."/>
            <person name="Fitzgerald M."/>
            <person name="Foley K."/>
            <person name="Gage D."/>
            <person name="Galagan J."/>
            <person name="Gearin G."/>
            <person name="Gnerre S."/>
            <person name="Gnirke A."/>
            <person name="Goyette A."/>
            <person name="Graham J."/>
            <person name="Grandbois E."/>
            <person name="Gyaltsen K."/>
            <person name="Hafez N."/>
            <person name="Hagopian D."/>
            <person name="Hagos B."/>
            <person name="Hall J."/>
            <person name="Hatcher B."/>
            <person name="Heller A."/>
            <person name="Higgins H."/>
            <person name="Honan T."/>
            <person name="Horn A."/>
            <person name="Houde N."/>
            <person name="Hughes L."/>
            <person name="Hulme W."/>
            <person name="Husby E."/>
            <person name="Iliev I."/>
            <person name="Jaffe D."/>
            <person name="Jones C."/>
            <person name="Kamal M."/>
            <person name="Kamat A."/>
            <person name="Kamvysselis M."/>
            <person name="Karlsson E."/>
            <person name="Kells C."/>
            <person name="Kieu A."/>
            <person name="Kisner P."/>
            <person name="Kodira C."/>
            <person name="Kulbokas E."/>
            <person name="Labutti K."/>
            <person name="Lama D."/>
            <person name="Landers T."/>
            <person name="Leger J."/>
            <person name="Levine S."/>
            <person name="Lewis D."/>
            <person name="Lewis T."/>
            <person name="Lindblad-toh K."/>
            <person name="Liu X."/>
            <person name="Lokyitsang T."/>
            <person name="Lokyitsang Y."/>
            <person name="Lucien O."/>
            <person name="Lui A."/>
            <person name="Ma L.J."/>
            <person name="Mabbitt R."/>
            <person name="Macdonald J."/>
            <person name="Maclean C."/>
            <person name="Major J."/>
            <person name="Manning J."/>
            <person name="Marabella R."/>
            <person name="Maru K."/>
            <person name="Matthews C."/>
            <person name="Mauceli E."/>
            <person name="Mccarthy M."/>
            <person name="Mcdonough S."/>
            <person name="Mcghee T."/>
            <person name="Meldrim J."/>
            <person name="Meneus L."/>
            <person name="Mesirov J."/>
            <person name="Mihalev A."/>
            <person name="Mihova T."/>
            <person name="Mikkelsen T."/>
            <person name="Mlenga V."/>
            <person name="Moru K."/>
            <person name="Mozes J."/>
            <person name="Mulrain L."/>
            <person name="Munson G."/>
            <person name="Naylor J."/>
            <person name="Newes C."/>
            <person name="Nguyen C."/>
            <person name="Nguyen N."/>
            <person name="Nguyen T."/>
            <person name="Nicol R."/>
            <person name="Nielsen C."/>
            <person name="Nizzari M."/>
            <person name="Norbu C."/>
            <person name="Norbu N."/>
            <person name="O'donnell P."/>
            <person name="Okoawo O."/>
            <person name="O'leary S."/>
            <person name="Omotosho B."/>
            <person name="O'neill K."/>
            <person name="Osman S."/>
            <person name="Parker S."/>
            <person name="Perrin D."/>
            <person name="Phunkhang P."/>
            <person name="Piqani B."/>
            <person name="Purcell S."/>
            <person name="Rachupka T."/>
            <person name="Ramasamy U."/>
            <person name="Rameau R."/>
            <person name="Ray V."/>
            <person name="Raymond C."/>
            <person name="Retta R."/>
            <person name="Richardson S."/>
            <person name="Rise C."/>
            <person name="Rodriguez J."/>
            <person name="Rogers J."/>
            <person name="Rogov P."/>
            <person name="Rutman M."/>
            <person name="Schupbach R."/>
            <person name="Seaman C."/>
            <person name="Settipalli S."/>
            <person name="Sharpe T."/>
            <person name="Sheridan J."/>
            <person name="Sherpa N."/>
            <person name="Shi J."/>
            <person name="Smirnov S."/>
            <person name="Smith C."/>
            <person name="Sougnez C."/>
            <person name="Spencer B."/>
            <person name="Stalker J."/>
            <person name="Stange-thomann N."/>
            <person name="Stavropoulos S."/>
            <person name="Stetson K."/>
            <person name="Stone C."/>
            <person name="Stone S."/>
            <person name="Stubbs M."/>
            <person name="Talamas J."/>
            <person name="Tchuinga P."/>
            <person name="Tenzing P."/>
            <person name="Tesfaye S."/>
            <person name="Theodore J."/>
            <person name="Thoulutsang Y."/>
            <person name="Topham K."/>
            <person name="Towey S."/>
            <person name="Tsamla T."/>
            <person name="Tsomo N."/>
            <person name="Vallee D."/>
            <person name="Vassiliev H."/>
            <person name="Venkataraman V."/>
            <person name="Vinson J."/>
            <person name="Vo A."/>
            <person name="Wade C."/>
            <person name="Wang S."/>
            <person name="Wangchuk T."/>
            <person name="Wangdi T."/>
            <person name="Whittaker C."/>
            <person name="Wilkinson J."/>
            <person name="Wu Y."/>
            <person name="Wyman D."/>
            <person name="Yadav S."/>
            <person name="Yang S."/>
            <person name="Yang X."/>
            <person name="Yeager S."/>
            <person name="Yee E."/>
            <person name="Young G."/>
            <person name="Zainoun J."/>
            <person name="Zembeck L."/>
            <person name="Zimmer A."/>
            <person name="Zody M."/>
            <person name="Lander E."/>
        </authorList>
    </citation>
    <scope>NUCLEOTIDE SEQUENCE [LARGE SCALE GENOMIC DNA]</scope>
</reference>
<feature type="compositionally biased region" description="Polar residues" evidence="4">
    <location>
        <begin position="279"/>
        <end position="290"/>
    </location>
</feature>
<evidence type="ECO:0000256" key="1">
    <source>
        <dbReference type="ARBA" id="ARBA00004123"/>
    </source>
</evidence>
<evidence type="ECO:0000256" key="3">
    <source>
        <dbReference type="ARBA" id="ARBA00022694"/>
    </source>
</evidence>
<dbReference type="Ensembl" id="ENSCSAVT00000019421.1">
    <property type="protein sequence ID" value="ENSCSAVP00000019214.1"/>
    <property type="gene ID" value="ENSCSAVG00000011282.1"/>
</dbReference>
<reference evidence="5" key="3">
    <citation type="submission" date="2025-09" db="UniProtKB">
        <authorList>
            <consortium name="Ensembl"/>
        </authorList>
    </citation>
    <scope>IDENTIFICATION</scope>
</reference>
<dbReference type="eggNOG" id="KOG2363">
    <property type="taxonomic scope" value="Eukaryota"/>
</dbReference>
<dbReference type="Proteomes" id="UP000007875">
    <property type="component" value="Unassembled WGS sequence"/>
</dbReference>
<dbReference type="OMA" id="CYGPGIT"/>
<feature type="region of interest" description="Disordered" evidence="4">
    <location>
        <begin position="268"/>
        <end position="300"/>
    </location>
</feature>
<dbReference type="InterPro" id="IPR002738">
    <property type="entry name" value="RNase_P_p30"/>
</dbReference>
<dbReference type="PANTHER" id="PTHR13031">
    <property type="entry name" value="RIBONUCLEASE P SUBUNIT P30"/>
    <property type="match status" value="1"/>
</dbReference>
<protein>
    <submittedName>
        <fullName evidence="5">Uncharacterized protein</fullName>
    </submittedName>
</protein>
<sequence length="300" mass="33208">MTSLPIPAHGKSYDLNILYESNNLKSTTRKVNMAVRLGFQVVALNQIVSSITKPAKGKQKKFVLPALPPKINLTEESKAYLEANHKEFNQCCRITIELSDLDDLHKVRDALSNGAFDVIAVIPRTERLFHTACTELHIDIICIDGSEKLAYIPRHAAVQAAISRGLYFEVCYSPMIRDSTTRRLTITNTQRLVESSKGKNLILSSGALHPMELRGPNDVANLNTLFGITENLHPHSVGSNCRSAIVHGFTRKTAKCAVYVQKLEGEKENEPQSELILSESCTKSTDSVISESPPLKKAKK</sequence>
<dbReference type="Gene3D" id="3.20.20.140">
    <property type="entry name" value="Metal-dependent hydrolases"/>
    <property type="match status" value="1"/>
</dbReference>
<comment type="similarity">
    <text evidence="2">Belongs to the eukaryotic/archaeal RNase P protein component 3 family.</text>
</comment>
<organism evidence="5 6">
    <name type="scientific">Ciona savignyi</name>
    <name type="common">Pacific transparent sea squirt</name>
    <dbReference type="NCBI Taxonomy" id="51511"/>
    <lineage>
        <taxon>Eukaryota</taxon>
        <taxon>Metazoa</taxon>
        <taxon>Chordata</taxon>
        <taxon>Tunicata</taxon>
        <taxon>Ascidiacea</taxon>
        <taxon>Phlebobranchia</taxon>
        <taxon>Cionidae</taxon>
        <taxon>Ciona</taxon>
    </lineage>
</organism>
<dbReference type="AlphaFoldDB" id="H2ZNP8"/>
<dbReference type="Pfam" id="PF01876">
    <property type="entry name" value="RNase_P_p30"/>
    <property type="match status" value="1"/>
</dbReference>
<keyword evidence="3" id="KW-0819">tRNA processing</keyword>
<comment type="subcellular location">
    <subcellularLocation>
        <location evidence="1">Nucleus</location>
    </subcellularLocation>
</comment>
<dbReference type="GeneTree" id="ENSGT00390000000883"/>
<dbReference type="PANTHER" id="PTHR13031:SF0">
    <property type="entry name" value="RIBONUCLEASE P PROTEIN SUBUNIT P30"/>
    <property type="match status" value="1"/>
</dbReference>
<dbReference type="GO" id="GO:0008033">
    <property type="term" value="P:tRNA processing"/>
    <property type="evidence" value="ECO:0007669"/>
    <property type="project" value="UniProtKB-KW"/>
</dbReference>
<evidence type="ECO:0000256" key="4">
    <source>
        <dbReference type="SAM" id="MobiDB-lite"/>
    </source>
</evidence>
<dbReference type="STRING" id="51511.ENSCSAVP00000019214"/>
<dbReference type="GO" id="GO:0003723">
    <property type="term" value="F:RNA binding"/>
    <property type="evidence" value="ECO:0007669"/>
    <property type="project" value="TreeGrafter"/>
</dbReference>
<proteinExistence type="inferred from homology"/>